<name>A0A7X2L3Q3_9BACL</name>
<keyword evidence="5" id="KW-1185">Reference proteome</keyword>
<accession>A0A7X2L3Q3</accession>
<evidence type="ECO:0000256" key="1">
    <source>
        <dbReference type="ARBA" id="ARBA00022679"/>
    </source>
</evidence>
<keyword evidence="1" id="KW-0808">Transferase</keyword>
<dbReference type="Proteomes" id="UP000463051">
    <property type="component" value="Unassembled WGS sequence"/>
</dbReference>
<evidence type="ECO:0000313" key="5">
    <source>
        <dbReference type="Proteomes" id="UP000463051"/>
    </source>
</evidence>
<feature type="domain" description="Phosphoribosyltransferase" evidence="3">
    <location>
        <begin position="82"/>
        <end position="207"/>
    </location>
</feature>
<dbReference type="InterPro" id="IPR000836">
    <property type="entry name" value="PRTase_dom"/>
</dbReference>
<evidence type="ECO:0000313" key="4">
    <source>
        <dbReference type="EMBL" id="MRN56212.1"/>
    </source>
</evidence>
<dbReference type="GO" id="GO:0016740">
    <property type="term" value="F:transferase activity"/>
    <property type="evidence" value="ECO:0007669"/>
    <property type="project" value="UniProtKB-KW"/>
</dbReference>
<sequence length="219" mass="24799">MRCPAVQLQSFVPLVCWGFCDLLGTYKTLGVKTMHASSERLKESINQAKNVRIYKNKDTPYDFKLYPFGERGTFIAPELIHEITDNLAESITGQFSAYDYIVSPEPGGHTWGILAAYKLMKPLNILRLSTELYENYEVCIKRETAYNENYIYFDGFKAGDRVLLLDDVISSGATIRAIAQQLKDMGVYLVGVQAILAKGEHYKALEADYEIPVRFLSKV</sequence>
<dbReference type="GO" id="GO:0006166">
    <property type="term" value="P:purine ribonucleoside salvage"/>
    <property type="evidence" value="ECO:0007669"/>
    <property type="project" value="UniProtKB-KW"/>
</dbReference>
<gene>
    <name evidence="4" type="ORF">GJB61_24885</name>
</gene>
<dbReference type="SUPFAM" id="SSF53271">
    <property type="entry name" value="PRTase-like"/>
    <property type="match status" value="1"/>
</dbReference>
<organism evidence="4 5">
    <name type="scientific">Paenibacillus monticola</name>
    <dbReference type="NCBI Taxonomy" id="2666075"/>
    <lineage>
        <taxon>Bacteria</taxon>
        <taxon>Bacillati</taxon>
        <taxon>Bacillota</taxon>
        <taxon>Bacilli</taxon>
        <taxon>Bacillales</taxon>
        <taxon>Paenibacillaceae</taxon>
        <taxon>Paenibacillus</taxon>
    </lineage>
</organism>
<proteinExistence type="predicted"/>
<dbReference type="PANTHER" id="PTHR43864:SF1">
    <property type="entry name" value="XANTHINE PHOSPHORIBOSYLTRANSFERASE"/>
    <property type="match status" value="1"/>
</dbReference>
<dbReference type="AlphaFoldDB" id="A0A7X2L3Q3"/>
<dbReference type="InterPro" id="IPR050118">
    <property type="entry name" value="Pur/Pyrimidine_PRTase"/>
</dbReference>
<reference evidence="4 5" key="1">
    <citation type="submission" date="2019-11" db="EMBL/GenBank/DDBJ databases">
        <title>Paenibacillus monticola sp. nov., a novel PGPR strain isolated from mountain sample in China.</title>
        <authorList>
            <person name="Zhao Q."/>
            <person name="Li H.-P."/>
            <person name="Zhang J.-L."/>
        </authorList>
    </citation>
    <scope>NUCLEOTIDE SEQUENCE [LARGE SCALE GENOMIC DNA]</scope>
    <source>
        <strain evidence="4 5">LC-T2</strain>
    </source>
</reference>
<dbReference type="Gene3D" id="3.40.50.2020">
    <property type="match status" value="1"/>
</dbReference>
<keyword evidence="2" id="KW-0660">Purine salvage</keyword>
<dbReference type="CDD" id="cd06223">
    <property type="entry name" value="PRTases_typeI"/>
    <property type="match status" value="1"/>
</dbReference>
<evidence type="ECO:0000259" key="3">
    <source>
        <dbReference type="Pfam" id="PF00156"/>
    </source>
</evidence>
<comment type="caution">
    <text evidence="4">The sequence shown here is derived from an EMBL/GenBank/DDBJ whole genome shotgun (WGS) entry which is preliminary data.</text>
</comment>
<evidence type="ECO:0000256" key="2">
    <source>
        <dbReference type="ARBA" id="ARBA00022726"/>
    </source>
</evidence>
<protein>
    <recommendedName>
        <fullName evidence="3">Phosphoribosyltransferase domain-containing protein</fullName>
    </recommendedName>
</protein>
<dbReference type="PANTHER" id="PTHR43864">
    <property type="entry name" value="HYPOXANTHINE/GUANINE PHOSPHORIBOSYLTRANSFERASE"/>
    <property type="match status" value="1"/>
</dbReference>
<dbReference type="InterPro" id="IPR029057">
    <property type="entry name" value="PRTase-like"/>
</dbReference>
<dbReference type="Pfam" id="PF00156">
    <property type="entry name" value="Pribosyltran"/>
    <property type="match status" value="1"/>
</dbReference>
<dbReference type="EMBL" id="WJXB01000012">
    <property type="protein sequence ID" value="MRN56212.1"/>
    <property type="molecule type" value="Genomic_DNA"/>
</dbReference>